<dbReference type="AlphaFoldDB" id="A0A6S6ZQU9"/>
<evidence type="ECO:0000256" key="5">
    <source>
        <dbReference type="ARBA" id="ARBA00023124"/>
    </source>
</evidence>
<keyword evidence="2 8" id="KW-0645">Protease</keyword>
<sequence length="246" mass="27383">MCSHYQTLKDAELLLQKFGVRTRPAAIGKYDMWPRYEGVFVRRPPEHDAGDDAVPDREAAAGRWGLISAMTRSGGLERAGKLSTFNARAETAAGSYTFGNAWRRAQHCIIPADAIFEPDWTSGKAVATRFTRADGKPLGIAGLWDRYRDAAGQWQESYTMLTINADHDPLFSRYHQPNTEKRMVVILPEGAYGDWLTASAAHSREMLVPFPADMLTATPMARPFLSGTQQGPDDRNLLVPDDLLNR</sequence>
<keyword evidence="5" id="KW-0190">Covalent protein-DNA linkage</keyword>
<reference evidence="10 11" key="1">
    <citation type="submission" date="2020-04" db="EMBL/GenBank/DDBJ databases">
        <authorList>
            <person name="De Canck E."/>
        </authorList>
    </citation>
    <scope>NUCLEOTIDE SEQUENCE [LARGE SCALE GENOMIC DNA]</scope>
    <source>
        <strain evidence="10 11">LMG 26690</strain>
    </source>
</reference>
<keyword evidence="7" id="KW-0456">Lyase</keyword>
<dbReference type="Proteomes" id="UP000494214">
    <property type="component" value="Unassembled WGS sequence"/>
</dbReference>
<comment type="similarity">
    <text evidence="1 8">Belongs to the SOS response-associated peptidase family.</text>
</comment>
<dbReference type="InterPro" id="IPR003738">
    <property type="entry name" value="SRAP"/>
</dbReference>
<keyword evidence="3" id="KW-0227">DNA damage</keyword>
<dbReference type="InterPro" id="IPR036590">
    <property type="entry name" value="SRAP-like"/>
</dbReference>
<gene>
    <name evidence="10" type="ORF">LMG26690_02180</name>
</gene>
<keyword evidence="6" id="KW-0238">DNA-binding</keyword>
<dbReference type="PANTHER" id="PTHR13604">
    <property type="entry name" value="DC12-RELATED"/>
    <property type="match status" value="1"/>
</dbReference>
<evidence type="ECO:0000256" key="7">
    <source>
        <dbReference type="ARBA" id="ARBA00023239"/>
    </source>
</evidence>
<evidence type="ECO:0000256" key="8">
    <source>
        <dbReference type="RuleBase" id="RU364100"/>
    </source>
</evidence>
<dbReference type="GO" id="GO:0106300">
    <property type="term" value="P:protein-DNA covalent cross-linking repair"/>
    <property type="evidence" value="ECO:0007669"/>
    <property type="project" value="InterPro"/>
</dbReference>
<dbReference type="SUPFAM" id="SSF143081">
    <property type="entry name" value="BB1717-like"/>
    <property type="match status" value="1"/>
</dbReference>
<feature type="region of interest" description="Disordered" evidence="9">
    <location>
        <begin position="222"/>
        <end position="246"/>
    </location>
</feature>
<dbReference type="Pfam" id="PF02586">
    <property type="entry name" value="SRAP"/>
    <property type="match status" value="1"/>
</dbReference>
<evidence type="ECO:0000256" key="4">
    <source>
        <dbReference type="ARBA" id="ARBA00022801"/>
    </source>
</evidence>
<proteinExistence type="inferred from homology"/>
<dbReference type="RefSeq" id="WP_175123102.1">
    <property type="nucleotide sequence ID" value="NZ_CADIJM010000003.1"/>
</dbReference>
<keyword evidence="11" id="KW-1185">Reference proteome</keyword>
<dbReference type="GO" id="GO:0003697">
    <property type="term" value="F:single-stranded DNA binding"/>
    <property type="evidence" value="ECO:0007669"/>
    <property type="project" value="InterPro"/>
</dbReference>
<protein>
    <recommendedName>
        <fullName evidence="8">Abasic site processing protein</fullName>
        <ecNumber evidence="8">3.4.-.-</ecNumber>
    </recommendedName>
</protein>
<evidence type="ECO:0000256" key="3">
    <source>
        <dbReference type="ARBA" id="ARBA00022763"/>
    </source>
</evidence>
<evidence type="ECO:0000256" key="9">
    <source>
        <dbReference type="SAM" id="MobiDB-lite"/>
    </source>
</evidence>
<evidence type="ECO:0000313" key="11">
    <source>
        <dbReference type="Proteomes" id="UP000494214"/>
    </source>
</evidence>
<evidence type="ECO:0000256" key="2">
    <source>
        <dbReference type="ARBA" id="ARBA00022670"/>
    </source>
</evidence>
<dbReference type="PANTHER" id="PTHR13604:SF0">
    <property type="entry name" value="ABASIC SITE PROCESSING PROTEIN HMCES"/>
    <property type="match status" value="1"/>
</dbReference>
<dbReference type="EC" id="3.4.-.-" evidence="8"/>
<keyword evidence="4 8" id="KW-0378">Hydrolase</keyword>
<evidence type="ECO:0000256" key="6">
    <source>
        <dbReference type="ARBA" id="ARBA00023125"/>
    </source>
</evidence>
<organism evidence="10 11">
    <name type="scientific">Achromobacter animicus</name>
    <dbReference type="NCBI Taxonomy" id="1389935"/>
    <lineage>
        <taxon>Bacteria</taxon>
        <taxon>Pseudomonadati</taxon>
        <taxon>Pseudomonadota</taxon>
        <taxon>Betaproteobacteria</taxon>
        <taxon>Burkholderiales</taxon>
        <taxon>Alcaligenaceae</taxon>
        <taxon>Achromobacter</taxon>
    </lineage>
</organism>
<dbReference type="Gene3D" id="3.90.1680.10">
    <property type="entry name" value="SOS response associated peptidase-like"/>
    <property type="match status" value="1"/>
</dbReference>
<evidence type="ECO:0000256" key="1">
    <source>
        <dbReference type="ARBA" id="ARBA00008136"/>
    </source>
</evidence>
<dbReference type="EMBL" id="CADIJM010000003">
    <property type="protein sequence ID" value="CAB3692526.1"/>
    <property type="molecule type" value="Genomic_DNA"/>
</dbReference>
<name>A0A6S6ZQU9_9BURK</name>
<dbReference type="GO" id="GO:0006508">
    <property type="term" value="P:proteolysis"/>
    <property type="evidence" value="ECO:0007669"/>
    <property type="project" value="UniProtKB-KW"/>
</dbReference>
<evidence type="ECO:0000313" key="10">
    <source>
        <dbReference type="EMBL" id="CAB3692526.1"/>
    </source>
</evidence>
<accession>A0A6S6ZQU9</accession>
<dbReference type="GO" id="GO:0008233">
    <property type="term" value="F:peptidase activity"/>
    <property type="evidence" value="ECO:0007669"/>
    <property type="project" value="UniProtKB-KW"/>
</dbReference>
<dbReference type="GO" id="GO:0016829">
    <property type="term" value="F:lyase activity"/>
    <property type="evidence" value="ECO:0007669"/>
    <property type="project" value="UniProtKB-KW"/>
</dbReference>